<comment type="caution">
    <text evidence="9">The sequence shown here is derived from an EMBL/GenBank/DDBJ whole genome shotgun (WGS) entry which is preliminary data.</text>
</comment>
<feature type="transmembrane region" description="Helical" evidence="7">
    <location>
        <begin position="62"/>
        <end position="86"/>
    </location>
</feature>
<keyword evidence="7" id="KW-0472">Membrane</keyword>
<feature type="region of interest" description="Disordered" evidence="6">
    <location>
        <begin position="423"/>
        <end position="492"/>
    </location>
</feature>
<evidence type="ECO:0000256" key="5">
    <source>
        <dbReference type="ARBA" id="ARBA00023242"/>
    </source>
</evidence>
<evidence type="ECO:0000256" key="2">
    <source>
        <dbReference type="ARBA" id="ARBA00023015"/>
    </source>
</evidence>
<keyword evidence="10" id="KW-1185">Reference proteome</keyword>
<dbReference type="SMART" id="SM01019">
    <property type="entry name" value="B3"/>
    <property type="match status" value="2"/>
</dbReference>
<dbReference type="Proteomes" id="UP000824890">
    <property type="component" value="Unassembled WGS sequence"/>
</dbReference>
<keyword evidence="5" id="KW-0539">Nucleus</keyword>
<evidence type="ECO:0000259" key="8">
    <source>
        <dbReference type="PROSITE" id="PS50863"/>
    </source>
</evidence>
<dbReference type="Gene3D" id="2.40.330.10">
    <property type="entry name" value="DNA-binding pseudobarrel domain"/>
    <property type="match status" value="3"/>
</dbReference>
<proteinExistence type="predicted"/>
<sequence length="614" mass="69377">NKHSPEDKLCFILQKANCGLWDGKINNIDKKRRVLDIFTSPKEIKRSLRAQRGDTMNKGFSFTLFFLLDSPVTLYLTFIISFFFFFGTGDSSDDCLPKFFKVYLPDDSGDDLDIPISFNSFLPKPLPEYIIVRSIYGNIWKLKLRKHCGDDVDKVSMLNGWKRIVKDEDLKGGEFLAFEFDCYRLFNFCIYGQATCKRLGSSVKTKEITDESEGEDGKSGVDVIVIDDDSTDDDDDDDSVSSGQGSGMEDQSTKDIIVIDEDTTDDDDDETRSGSQLRVTVEKENNGLVREIKVHANKDQHKERHTMKKVSGDSSDGRLPKFFKVYLPNDSGDDLEIPVSFNSCLPSSVPKSVTVTNINGHVWKLKLKKLSGDPEKFSMVDGWKRIVKDEDLKGGEFLAFEFDGSRLFNFCVYGQATCKKLGKSAEVEEDESDDDDDDDVIVIDDDDDDDDDDDEVDDEDVDVDVEADDVDDGMEADGDDDHRQLLDDPDSPSFTVILNPKKKSQLLIPSHIMKDYNLHFTERITIVDPLVPKFGTLERKIKLQDNGCLFVKGFGSVFRRNNVKTTDTIICEVKKNGNDVAHILKVHILLWPFHHWADLAVAMSWQGSFGETLA</sequence>
<evidence type="ECO:0000256" key="4">
    <source>
        <dbReference type="ARBA" id="ARBA00023163"/>
    </source>
</evidence>
<feature type="compositionally biased region" description="Acidic residues" evidence="6">
    <location>
        <begin position="258"/>
        <end position="270"/>
    </location>
</feature>
<dbReference type="EMBL" id="JAGKQM010000019">
    <property type="protein sequence ID" value="KAH0860117.1"/>
    <property type="molecule type" value="Genomic_DNA"/>
</dbReference>
<evidence type="ECO:0000256" key="6">
    <source>
        <dbReference type="SAM" id="MobiDB-lite"/>
    </source>
</evidence>
<evidence type="ECO:0000313" key="10">
    <source>
        <dbReference type="Proteomes" id="UP000824890"/>
    </source>
</evidence>
<keyword evidence="2" id="KW-0805">Transcription regulation</keyword>
<dbReference type="PANTHER" id="PTHR31920:SF123">
    <property type="entry name" value="TF-B3 DOMAIN-CONTAINING PROTEIN"/>
    <property type="match status" value="1"/>
</dbReference>
<feature type="compositionally biased region" description="Basic and acidic residues" evidence="6">
    <location>
        <begin position="205"/>
        <end position="219"/>
    </location>
</feature>
<keyword evidence="3" id="KW-0238">DNA-binding</keyword>
<evidence type="ECO:0000256" key="1">
    <source>
        <dbReference type="ARBA" id="ARBA00004123"/>
    </source>
</evidence>
<name>A0ABQ7XW05_BRANA</name>
<feature type="domain" description="TF-B3" evidence="8">
    <location>
        <begin position="320"/>
        <end position="416"/>
    </location>
</feature>
<keyword evidence="7" id="KW-0812">Transmembrane</keyword>
<dbReference type="InterPro" id="IPR015300">
    <property type="entry name" value="DNA-bd_pseudobarrel_sf"/>
</dbReference>
<gene>
    <name evidence="9" type="ORF">HID58_088378</name>
</gene>
<keyword evidence="7" id="KW-1133">Transmembrane helix</keyword>
<dbReference type="InterPro" id="IPR050655">
    <property type="entry name" value="Plant_B3_domain"/>
</dbReference>
<dbReference type="CDD" id="cd10017">
    <property type="entry name" value="B3_DNA"/>
    <property type="match status" value="2"/>
</dbReference>
<protein>
    <recommendedName>
        <fullName evidence="8">TF-B3 domain-containing protein</fullName>
    </recommendedName>
</protein>
<dbReference type="PROSITE" id="PS50863">
    <property type="entry name" value="B3"/>
    <property type="match status" value="2"/>
</dbReference>
<feature type="compositionally biased region" description="Acidic residues" evidence="6">
    <location>
        <begin position="427"/>
        <end position="479"/>
    </location>
</feature>
<organism evidence="9 10">
    <name type="scientific">Brassica napus</name>
    <name type="common">Rape</name>
    <dbReference type="NCBI Taxonomy" id="3708"/>
    <lineage>
        <taxon>Eukaryota</taxon>
        <taxon>Viridiplantae</taxon>
        <taxon>Streptophyta</taxon>
        <taxon>Embryophyta</taxon>
        <taxon>Tracheophyta</taxon>
        <taxon>Spermatophyta</taxon>
        <taxon>Magnoliopsida</taxon>
        <taxon>eudicotyledons</taxon>
        <taxon>Gunneridae</taxon>
        <taxon>Pentapetalae</taxon>
        <taxon>rosids</taxon>
        <taxon>malvids</taxon>
        <taxon>Brassicales</taxon>
        <taxon>Brassicaceae</taxon>
        <taxon>Brassiceae</taxon>
        <taxon>Brassica</taxon>
    </lineage>
</organism>
<dbReference type="Pfam" id="PF02362">
    <property type="entry name" value="B3"/>
    <property type="match status" value="2"/>
</dbReference>
<comment type="subcellular location">
    <subcellularLocation>
        <location evidence="1">Nucleus</location>
    </subcellularLocation>
</comment>
<feature type="region of interest" description="Disordered" evidence="6">
    <location>
        <begin position="205"/>
        <end position="280"/>
    </location>
</feature>
<evidence type="ECO:0000256" key="3">
    <source>
        <dbReference type="ARBA" id="ARBA00023125"/>
    </source>
</evidence>
<feature type="non-terminal residue" evidence="9">
    <location>
        <position position="1"/>
    </location>
</feature>
<keyword evidence="4" id="KW-0804">Transcription</keyword>
<accession>A0ABQ7XW05</accession>
<dbReference type="SUPFAM" id="SSF101936">
    <property type="entry name" value="DNA-binding pseudobarrel domain"/>
    <property type="match status" value="3"/>
</dbReference>
<feature type="domain" description="TF-B3" evidence="8">
    <location>
        <begin position="97"/>
        <end position="194"/>
    </location>
</feature>
<dbReference type="InterPro" id="IPR003340">
    <property type="entry name" value="B3_DNA-bd"/>
</dbReference>
<dbReference type="PANTHER" id="PTHR31920">
    <property type="entry name" value="B3 DOMAIN-CONTAINING"/>
    <property type="match status" value="1"/>
</dbReference>
<reference evidence="9 10" key="1">
    <citation type="submission" date="2021-05" db="EMBL/GenBank/DDBJ databases">
        <title>Genome Assembly of Synthetic Allotetraploid Brassica napus Reveals Homoeologous Exchanges between Subgenomes.</title>
        <authorList>
            <person name="Davis J.T."/>
        </authorList>
    </citation>
    <scope>NUCLEOTIDE SEQUENCE [LARGE SCALE GENOMIC DNA]</scope>
    <source>
        <strain evidence="10">cv. Da-Ae</strain>
        <tissue evidence="9">Seedling</tissue>
    </source>
</reference>
<evidence type="ECO:0000313" key="9">
    <source>
        <dbReference type="EMBL" id="KAH0860117.1"/>
    </source>
</evidence>
<feature type="compositionally biased region" description="Acidic residues" evidence="6">
    <location>
        <begin position="225"/>
        <end position="239"/>
    </location>
</feature>
<evidence type="ECO:0000256" key="7">
    <source>
        <dbReference type="SAM" id="Phobius"/>
    </source>
</evidence>